<comment type="cofactor">
    <cofactor evidence="1 12">
        <name>heme</name>
        <dbReference type="ChEBI" id="CHEBI:30413"/>
    </cofactor>
</comment>
<feature type="binding site" description="axial binding residue" evidence="12">
    <location>
        <position position="329"/>
    </location>
    <ligand>
        <name>heme</name>
        <dbReference type="ChEBI" id="CHEBI:30413"/>
    </ligand>
    <ligandPart>
        <name>Fe</name>
        <dbReference type="ChEBI" id="CHEBI:18248"/>
    </ligandPart>
</feature>
<dbReference type="PANTHER" id="PTHR24302">
    <property type="entry name" value="CYTOCHROME P450 FAMILY 3"/>
    <property type="match status" value="1"/>
</dbReference>
<dbReference type="GO" id="GO:0005789">
    <property type="term" value="C:endoplasmic reticulum membrane"/>
    <property type="evidence" value="ECO:0007669"/>
    <property type="project" value="UniProtKB-SubCell"/>
</dbReference>
<comment type="subcellular location">
    <subcellularLocation>
        <location evidence="3">Endoplasmic reticulum membrane</location>
        <topology evidence="3">Peripheral membrane protein</topology>
    </subcellularLocation>
    <subcellularLocation>
        <location evidence="2">Microsome membrane</location>
        <topology evidence="2">Peripheral membrane protein</topology>
    </subcellularLocation>
</comment>
<dbReference type="GO" id="GO:0016705">
    <property type="term" value="F:oxidoreductase activity, acting on paired donors, with incorporation or reduction of molecular oxygen"/>
    <property type="evidence" value="ECO:0007669"/>
    <property type="project" value="InterPro"/>
</dbReference>
<evidence type="ECO:0008006" key="16">
    <source>
        <dbReference type="Google" id="ProtNLM"/>
    </source>
</evidence>
<dbReference type="InterPro" id="IPR001128">
    <property type="entry name" value="Cyt_P450"/>
</dbReference>
<dbReference type="PROSITE" id="PS00086">
    <property type="entry name" value="CYTOCHROME_P450"/>
    <property type="match status" value="1"/>
</dbReference>
<comment type="caution">
    <text evidence="14">The sequence shown here is derived from an EMBL/GenBank/DDBJ whole genome shotgun (WGS) entry which is preliminary data.</text>
</comment>
<dbReference type="AlphaFoldDB" id="A0AAV6TYR1"/>
<evidence type="ECO:0000256" key="12">
    <source>
        <dbReference type="PIRSR" id="PIRSR602401-1"/>
    </source>
</evidence>
<evidence type="ECO:0000256" key="10">
    <source>
        <dbReference type="ARBA" id="ARBA00023033"/>
    </source>
</evidence>
<evidence type="ECO:0000256" key="5">
    <source>
        <dbReference type="ARBA" id="ARBA00022617"/>
    </source>
</evidence>
<evidence type="ECO:0000256" key="11">
    <source>
        <dbReference type="ARBA" id="ARBA00043906"/>
    </source>
</evidence>
<evidence type="ECO:0000256" key="1">
    <source>
        <dbReference type="ARBA" id="ARBA00001971"/>
    </source>
</evidence>
<dbReference type="PANTHER" id="PTHR24302:SF15">
    <property type="entry name" value="FATTY-ACID PEROXYGENASE"/>
    <property type="match status" value="1"/>
</dbReference>
<dbReference type="Pfam" id="PF00067">
    <property type="entry name" value="p450"/>
    <property type="match status" value="1"/>
</dbReference>
<dbReference type="Proteomes" id="UP000827092">
    <property type="component" value="Unassembled WGS sequence"/>
</dbReference>
<evidence type="ECO:0000256" key="4">
    <source>
        <dbReference type="ARBA" id="ARBA00010617"/>
    </source>
</evidence>
<dbReference type="GO" id="GO:0020037">
    <property type="term" value="F:heme binding"/>
    <property type="evidence" value="ECO:0007669"/>
    <property type="project" value="InterPro"/>
</dbReference>
<evidence type="ECO:0000313" key="15">
    <source>
        <dbReference type="Proteomes" id="UP000827092"/>
    </source>
</evidence>
<dbReference type="InterPro" id="IPR017972">
    <property type="entry name" value="Cyt_P450_CS"/>
</dbReference>
<dbReference type="InterPro" id="IPR036396">
    <property type="entry name" value="Cyt_P450_sf"/>
</dbReference>
<keyword evidence="7" id="KW-0492">Microsome</keyword>
<keyword evidence="15" id="KW-1185">Reference proteome</keyword>
<keyword evidence="9 12" id="KW-0408">Iron</keyword>
<dbReference type="EMBL" id="JAFNEN010000840">
    <property type="protein sequence ID" value="KAG8176916.1"/>
    <property type="molecule type" value="Genomic_DNA"/>
</dbReference>
<dbReference type="Gene3D" id="1.10.630.10">
    <property type="entry name" value="Cytochrome P450"/>
    <property type="match status" value="1"/>
</dbReference>
<evidence type="ECO:0000256" key="9">
    <source>
        <dbReference type="ARBA" id="ARBA00023004"/>
    </source>
</evidence>
<dbReference type="FunFam" id="1.10.630.10:FF:000182">
    <property type="entry name" value="Cytochrome P450 3A4"/>
    <property type="match status" value="1"/>
</dbReference>
<proteinExistence type="inferred from homology"/>
<keyword evidence="10 13" id="KW-0503">Monooxygenase</keyword>
<dbReference type="InterPro" id="IPR050705">
    <property type="entry name" value="Cytochrome_P450_3A"/>
</dbReference>
<dbReference type="SUPFAM" id="SSF48264">
    <property type="entry name" value="Cytochrome P450"/>
    <property type="match status" value="1"/>
</dbReference>
<evidence type="ECO:0000256" key="13">
    <source>
        <dbReference type="RuleBase" id="RU000461"/>
    </source>
</evidence>
<keyword evidence="8 13" id="KW-0560">Oxidoreductase</keyword>
<protein>
    <recommendedName>
        <fullName evidence="16">Cytochrome P450</fullName>
    </recommendedName>
</protein>
<organism evidence="14 15">
    <name type="scientific">Oedothorax gibbosus</name>
    <dbReference type="NCBI Taxonomy" id="931172"/>
    <lineage>
        <taxon>Eukaryota</taxon>
        <taxon>Metazoa</taxon>
        <taxon>Ecdysozoa</taxon>
        <taxon>Arthropoda</taxon>
        <taxon>Chelicerata</taxon>
        <taxon>Arachnida</taxon>
        <taxon>Araneae</taxon>
        <taxon>Araneomorphae</taxon>
        <taxon>Entelegynae</taxon>
        <taxon>Araneoidea</taxon>
        <taxon>Linyphiidae</taxon>
        <taxon>Erigoninae</taxon>
        <taxon>Oedothorax</taxon>
    </lineage>
</organism>
<accession>A0AAV6TYR1</accession>
<evidence type="ECO:0000313" key="14">
    <source>
        <dbReference type="EMBL" id="KAG8176916.1"/>
    </source>
</evidence>
<sequence>MMDIFKESSKTTVENFRNASIKGEFIDAKKFYGAFAMDVIASSAFSTKLDSHNDPENKFVRLARKVMADSISWKHVLVLVYPPLLKWFKIDFFPTEVSAFFKKLTLDIIEERTKTGETKNDLLQLLLDTAKEVEDHLVLELPETPAELEDIAFNYGTHEDIHPRILKSVMSKSLSMDELVANSINFFLSGYDPATNTLSFASYFLALNPDKQEKLRSEVDEVLKEHNGELTYEAVLNMKYLDNVISETLRMYPPVMRLERTADSDHKLGDTGITIPKGMVVSIPIYAIQRDPNIFPNPDTFQPERFDSDDMATRHPFTYLPFGGGPRNCIAMRFALMEVKVCLAHVIAHFNIKACPETKIPLEFGKGQVILRPQGIVLQMETRSDASFIM</sequence>
<reference evidence="14 15" key="1">
    <citation type="journal article" date="2022" name="Nat. Ecol. Evol.">
        <title>A masculinizing supergene underlies an exaggerated male reproductive morph in a spider.</title>
        <authorList>
            <person name="Hendrickx F."/>
            <person name="De Corte Z."/>
            <person name="Sonet G."/>
            <person name="Van Belleghem S.M."/>
            <person name="Kostlbacher S."/>
            <person name="Vangestel C."/>
        </authorList>
    </citation>
    <scope>NUCLEOTIDE SEQUENCE [LARGE SCALE GENOMIC DNA]</scope>
    <source>
        <strain evidence="14">W744_W776</strain>
    </source>
</reference>
<dbReference type="PRINTS" id="PR00385">
    <property type="entry name" value="P450"/>
</dbReference>
<dbReference type="InterPro" id="IPR002401">
    <property type="entry name" value="Cyt_P450_E_grp-I"/>
</dbReference>
<gene>
    <name evidence="14" type="ORF">JTE90_018699</name>
</gene>
<evidence type="ECO:0000256" key="6">
    <source>
        <dbReference type="ARBA" id="ARBA00022723"/>
    </source>
</evidence>
<evidence type="ECO:0000256" key="2">
    <source>
        <dbReference type="ARBA" id="ARBA00004174"/>
    </source>
</evidence>
<keyword evidence="5 12" id="KW-0349">Heme</keyword>
<name>A0AAV6TYR1_9ARAC</name>
<keyword evidence="6 12" id="KW-0479">Metal-binding</keyword>
<comment type="similarity">
    <text evidence="4 13">Belongs to the cytochrome P450 family.</text>
</comment>
<evidence type="ECO:0000256" key="3">
    <source>
        <dbReference type="ARBA" id="ARBA00004406"/>
    </source>
</evidence>
<evidence type="ECO:0000256" key="8">
    <source>
        <dbReference type="ARBA" id="ARBA00023002"/>
    </source>
</evidence>
<dbReference type="GO" id="GO:0008395">
    <property type="term" value="F:steroid hydroxylase activity"/>
    <property type="evidence" value="ECO:0007669"/>
    <property type="project" value="TreeGrafter"/>
</dbReference>
<comment type="function">
    <text evidence="11">Cytochromes P450 are a group of heme-thiolate monooxygenases. They oxidize a variety of structurally unrelated compounds, including steroids, fatty acids, and xenobiotics.</text>
</comment>
<dbReference type="PRINTS" id="PR00463">
    <property type="entry name" value="EP450I"/>
</dbReference>
<dbReference type="GO" id="GO:0005506">
    <property type="term" value="F:iron ion binding"/>
    <property type="evidence" value="ECO:0007669"/>
    <property type="project" value="InterPro"/>
</dbReference>
<keyword evidence="7" id="KW-0256">Endoplasmic reticulum</keyword>
<evidence type="ECO:0000256" key="7">
    <source>
        <dbReference type="ARBA" id="ARBA00022848"/>
    </source>
</evidence>